<dbReference type="EMBL" id="JAEQNB010000001">
    <property type="protein sequence ID" value="MBL0385880.1"/>
    <property type="molecule type" value="Genomic_DNA"/>
</dbReference>
<gene>
    <name evidence="2" type="ORF">JJB07_04380</name>
</gene>
<organism evidence="2 3">
    <name type="scientific">Tumebacillus amylolyticus</name>
    <dbReference type="NCBI Taxonomy" id="2801339"/>
    <lineage>
        <taxon>Bacteria</taxon>
        <taxon>Bacillati</taxon>
        <taxon>Bacillota</taxon>
        <taxon>Bacilli</taxon>
        <taxon>Bacillales</taxon>
        <taxon>Alicyclobacillaceae</taxon>
        <taxon>Tumebacillus</taxon>
    </lineage>
</organism>
<dbReference type="PROSITE" id="PS50943">
    <property type="entry name" value="HTH_CROC1"/>
    <property type="match status" value="1"/>
</dbReference>
<protein>
    <submittedName>
        <fullName evidence="2">Helix-turn-helix transcriptional regulator</fullName>
    </submittedName>
</protein>
<keyword evidence="3" id="KW-1185">Reference proteome</keyword>
<feature type="domain" description="HTH cro/C1-type" evidence="1">
    <location>
        <begin position="12"/>
        <end position="66"/>
    </location>
</feature>
<dbReference type="SUPFAM" id="SSF47413">
    <property type="entry name" value="lambda repressor-like DNA-binding domains"/>
    <property type="match status" value="1"/>
</dbReference>
<dbReference type="Gene3D" id="1.10.260.40">
    <property type="entry name" value="lambda repressor-like DNA-binding domains"/>
    <property type="match status" value="1"/>
</dbReference>
<proteinExistence type="predicted"/>
<sequence length="142" mass="16553">MLTFYQLVGKRILEEMERRGFKQQDLADKLGYSKQVMSKVLRGEKNTTILEMTRIAEILGVTVDSLSRPNECESSLYDLEEDLEPTFMGQVRTEQGRAGVQKALRIISLLQQQEKIREHKETGDRSLSNQIVDFSWVKRWEE</sequence>
<dbReference type="SMART" id="SM00530">
    <property type="entry name" value="HTH_XRE"/>
    <property type="match status" value="1"/>
</dbReference>
<dbReference type="InterPro" id="IPR010982">
    <property type="entry name" value="Lambda_DNA-bd_dom_sf"/>
</dbReference>
<evidence type="ECO:0000313" key="2">
    <source>
        <dbReference type="EMBL" id="MBL0385880.1"/>
    </source>
</evidence>
<dbReference type="CDD" id="cd00093">
    <property type="entry name" value="HTH_XRE"/>
    <property type="match status" value="1"/>
</dbReference>
<reference evidence="2 3" key="1">
    <citation type="submission" date="2021-01" db="EMBL/GenBank/DDBJ databases">
        <title>Tumebacillus sp. strain ITR2 16S ribosomal RNA gene Genome sequencing and assembly.</title>
        <authorList>
            <person name="Kang M."/>
        </authorList>
    </citation>
    <scope>NUCLEOTIDE SEQUENCE [LARGE SCALE GENOMIC DNA]</scope>
    <source>
        <strain evidence="2 3">ITR2</strain>
    </source>
</reference>
<dbReference type="Pfam" id="PF01381">
    <property type="entry name" value="HTH_3"/>
    <property type="match status" value="1"/>
</dbReference>
<dbReference type="InterPro" id="IPR001387">
    <property type="entry name" value="Cro/C1-type_HTH"/>
</dbReference>
<comment type="caution">
    <text evidence="2">The sequence shown here is derived from an EMBL/GenBank/DDBJ whole genome shotgun (WGS) entry which is preliminary data.</text>
</comment>
<dbReference type="Proteomes" id="UP000602284">
    <property type="component" value="Unassembled WGS sequence"/>
</dbReference>
<accession>A0ABS1J6S6</accession>
<evidence type="ECO:0000313" key="3">
    <source>
        <dbReference type="Proteomes" id="UP000602284"/>
    </source>
</evidence>
<evidence type="ECO:0000259" key="1">
    <source>
        <dbReference type="PROSITE" id="PS50943"/>
    </source>
</evidence>
<dbReference type="RefSeq" id="WP_201631438.1">
    <property type="nucleotide sequence ID" value="NZ_JAEQNB010000001.1"/>
</dbReference>
<name>A0ABS1J6S6_9BACL</name>